<evidence type="ECO:0000313" key="3">
    <source>
        <dbReference type="Proteomes" id="UP001551675"/>
    </source>
</evidence>
<dbReference type="InterPro" id="IPR051554">
    <property type="entry name" value="Acetyltransferase_Eis"/>
</dbReference>
<keyword evidence="2" id="KW-0808">Transferase</keyword>
<dbReference type="EMBL" id="JBFALK010000011">
    <property type="protein sequence ID" value="MEV0971003.1"/>
    <property type="molecule type" value="Genomic_DNA"/>
</dbReference>
<dbReference type="SUPFAM" id="SSF55729">
    <property type="entry name" value="Acyl-CoA N-acyltransferases (Nat)"/>
    <property type="match status" value="1"/>
</dbReference>
<dbReference type="CDD" id="cd04301">
    <property type="entry name" value="NAT_SF"/>
    <property type="match status" value="1"/>
</dbReference>
<dbReference type="InterPro" id="IPR041380">
    <property type="entry name" value="Acetyltransf_17"/>
</dbReference>
<feature type="domain" description="N-acetyltransferase" evidence="1">
    <location>
        <begin position="3"/>
        <end position="142"/>
    </location>
</feature>
<dbReference type="PROSITE" id="PS51186">
    <property type="entry name" value="GNAT"/>
    <property type="match status" value="1"/>
</dbReference>
<dbReference type="Gene3D" id="3.40.630.30">
    <property type="match status" value="2"/>
</dbReference>
<dbReference type="InterPro" id="IPR000182">
    <property type="entry name" value="GNAT_dom"/>
</dbReference>
<sequence>MTDVIRAAVPDDVPDMIVLLHEAFTVASGTRGDNADLRLQGRYVLERDGIVCATAVATPLGQYFGGRELRATGVHSVAVGTDYRGSGAGSLLMDGMLKEMYADGVAVSTLFPSAPAVYRKAGWEIAGDHRTYRAPLEALPVTKGSEAPVRTWTYDDLPAIVDCYNRFAETEQGLLARSPYWWDLRHPKDADRTSVYRRAVWEDGQVTGYVAYRKQSAGKDLPHYFDVEVSEVVWTTPTASAALLTHFARHKGLGRDLLWSGPPRDPWLSLLGGLVARVEFCYPWMLRIVDVAAALSGRGYPTWVDAAVCFDLTDPNLRENTGRWLLKVSDGKATVEAGITDDDVPIVTLGSCELAALYSGWASARDLLRAGRLAISAPEAVDALDRIFTGPPAWLPEMF</sequence>
<proteinExistence type="predicted"/>
<protein>
    <submittedName>
        <fullName evidence="2">GNAT family N-acetyltransferase</fullName>
        <ecNumber evidence="2">2.3.1.-</ecNumber>
    </submittedName>
</protein>
<dbReference type="SUPFAM" id="SSF55718">
    <property type="entry name" value="SCP-like"/>
    <property type="match status" value="1"/>
</dbReference>
<dbReference type="PANTHER" id="PTHR37817:SF1">
    <property type="entry name" value="N-ACETYLTRANSFERASE EIS"/>
    <property type="match status" value="1"/>
</dbReference>
<dbReference type="InterPro" id="IPR036527">
    <property type="entry name" value="SCP2_sterol-bd_dom_sf"/>
</dbReference>
<evidence type="ECO:0000259" key="1">
    <source>
        <dbReference type="PROSITE" id="PS51186"/>
    </source>
</evidence>
<name>A0ABV3GHA5_MICGL</name>
<comment type="caution">
    <text evidence="2">The sequence shown here is derived from an EMBL/GenBank/DDBJ whole genome shotgun (WGS) entry which is preliminary data.</text>
</comment>
<keyword evidence="3" id="KW-1185">Reference proteome</keyword>
<dbReference type="Pfam" id="PF13527">
    <property type="entry name" value="Acetyltransf_9"/>
    <property type="match status" value="1"/>
</dbReference>
<organism evidence="2 3">
    <name type="scientific">Microtetraspora glauca</name>
    <dbReference type="NCBI Taxonomy" id="1996"/>
    <lineage>
        <taxon>Bacteria</taxon>
        <taxon>Bacillati</taxon>
        <taxon>Actinomycetota</taxon>
        <taxon>Actinomycetes</taxon>
        <taxon>Streptosporangiales</taxon>
        <taxon>Streptosporangiaceae</taxon>
        <taxon>Microtetraspora</taxon>
    </lineage>
</organism>
<gene>
    <name evidence="2" type="ORF">AB0I59_20430</name>
</gene>
<reference evidence="2 3" key="1">
    <citation type="submission" date="2024-06" db="EMBL/GenBank/DDBJ databases">
        <title>The Natural Products Discovery Center: Release of the First 8490 Sequenced Strains for Exploring Actinobacteria Biosynthetic Diversity.</title>
        <authorList>
            <person name="Kalkreuter E."/>
            <person name="Kautsar S.A."/>
            <person name="Yang D."/>
            <person name="Bader C.D."/>
            <person name="Teijaro C.N."/>
            <person name="Fluegel L."/>
            <person name="Davis C.M."/>
            <person name="Simpson J.R."/>
            <person name="Lauterbach L."/>
            <person name="Steele A.D."/>
            <person name="Gui C."/>
            <person name="Meng S."/>
            <person name="Li G."/>
            <person name="Viehrig K."/>
            <person name="Ye F."/>
            <person name="Su P."/>
            <person name="Kiefer A.F."/>
            <person name="Nichols A."/>
            <person name="Cepeda A.J."/>
            <person name="Yan W."/>
            <person name="Fan B."/>
            <person name="Jiang Y."/>
            <person name="Adhikari A."/>
            <person name="Zheng C.-J."/>
            <person name="Schuster L."/>
            <person name="Cowan T.M."/>
            <person name="Smanski M.J."/>
            <person name="Chevrette M.G."/>
            <person name="De Carvalho L.P.S."/>
            <person name="Shen B."/>
        </authorList>
    </citation>
    <scope>NUCLEOTIDE SEQUENCE [LARGE SCALE GENOMIC DNA]</scope>
    <source>
        <strain evidence="2 3">NPDC050100</strain>
    </source>
</reference>
<dbReference type="InterPro" id="IPR016181">
    <property type="entry name" value="Acyl_CoA_acyltransferase"/>
</dbReference>
<dbReference type="Pfam" id="PF17668">
    <property type="entry name" value="Acetyltransf_17"/>
    <property type="match status" value="1"/>
</dbReference>
<dbReference type="Pfam" id="PF13530">
    <property type="entry name" value="SCP2_2"/>
    <property type="match status" value="1"/>
</dbReference>
<dbReference type="PANTHER" id="PTHR37817">
    <property type="entry name" value="N-ACETYLTRANSFERASE EIS"/>
    <property type="match status" value="1"/>
</dbReference>
<dbReference type="EC" id="2.3.1.-" evidence="2"/>
<dbReference type="InterPro" id="IPR025559">
    <property type="entry name" value="Eis_dom"/>
</dbReference>
<dbReference type="Proteomes" id="UP001551675">
    <property type="component" value="Unassembled WGS sequence"/>
</dbReference>
<evidence type="ECO:0000313" key="2">
    <source>
        <dbReference type="EMBL" id="MEV0971003.1"/>
    </source>
</evidence>
<keyword evidence="2" id="KW-0012">Acyltransferase</keyword>
<dbReference type="RefSeq" id="WP_358134879.1">
    <property type="nucleotide sequence ID" value="NZ_JBFALK010000011.1"/>
</dbReference>
<accession>A0ABV3GHA5</accession>
<dbReference type="GO" id="GO:0016746">
    <property type="term" value="F:acyltransferase activity"/>
    <property type="evidence" value="ECO:0007669"/>
    <property type="project" value="UniProtKB-KW"/>
</dbReference>
<dbReference type="Gene3D" id="3.30.1050.10">
    <property type="entry name" value="SCP2 sterol-binding domain"/>
    <property type="match status" value="1"/>
</dbReference>